<keyword evidence="2" id="KW-1185">Reference proteome</keyword>
<protein>
    <submittedName>
        <fullName evidence="1">ROK family protein</fullName>
    </submittedName>
</protein>
<organism evidence="1 2">
    <name type="scientific">Algoriphagus sanaruensis</name>
    <dbReference type="NCBI Taxonomy" id="1727163"/>
    <lineage>
        <taxon>Bacteria</taxon>
        <taxon>Pseudomonadati</taxon>
        <taxon>Bacteroidota</taxon>
        <taxon>Cytophagia</taxon>
        <taxon>Cytophagales</taxon>
        <taxon>Cyclobacteriaceae</taxon>
        <taxon>Algoriphagus</taxon>
    </lineage>
</organism>
<dbReference type="KEGG" id="alm:AO498_11550"/>
<dbReference type="EMBL" id="CP012836">
    <property type="protein sequence ID" value="AMQ57072.1"/>
    <property type="molecule type" value="Genomic_DNA"/>
</dbReference>
<dbReference type="AlphaFoldDB" id="A0A142EPL7"/>
<dbReference type="SUPFAM" id="SSF53067">
    <property type="entry name" value="Actin-like ATPase domain"/>
    <property type="match status" value="1"/>
</dbReference>
<dbReference type="Proteomes" id="UP000073816">
    <property type="component" value="Chromosome"/>
</dbReference>
<name>A0A142EPL7_9BACT</name>
<dbReference type="OrthoDB" id="849313at2"/>
<proteinExistence type="predicted"/>
<dbReference type="InterPro" id="IPR043129">
    <property type="entry name" value="ATPase_NBD"/>
</dbReference>
<dbReference type="PATRIC" id="fig|1727163.4.peg.2415"/>
<dbReference type="Gene3D" id="3.30.420.40">
    <property type="match status" value="2"/>
</dbReference>
<dbReference type="STRING" id="1727163.AO498_11550"/>
<gene>
    <name evidence="1" type="ORF">AO498_11550</name>
</gene>
<reference evidence="2" key="1">
    <citation type="submission" date="2015-09" db="EMBL/GenBank/DDBJ databases">
        <title>Complete sequence of Algoriphagus sp. M8-2.</title>
        <authorList>
            <person name="Shintani M."/>
        </authorList>
    </citation>
    <scope>NUCLEOTIDE SEQUENCE [LARGE SCALE GENOMIC DNA]</scope>
    <source>
        <strain evidence="2">M8-2</strain>
    </source>
</reference>
<dbReference type="InterPro" id="IPR000600">
    <property type="entry name" value="ROK"/>
</dbReference>
<accession>A0A142EPL7</accession>
<dbReference type="Pfam" id="PF00480">
    <property type="entry name" value="ROK"/>
    <property type="match status" value="1"/>
</dbReference>
<sequence>MNVLVIDIGGSNIKILATGQPERIKIPSGNNFRPENLVPLVKEAAKDWSYDVISMGFPGVVKHGKIVADPVNMGSGWTGFDFEKAFGCPVKIINDAAMQALGSYGEGKLLFLGFGTGLGTAMVLENVIIPLEGGHLPFKLGTFESHVGNASLKKVGKKKWMEMVYKTIEHFRHCFQPDEIVLGGGNSKYLEEIPAGCRLGSNKNAFAGGFRLWEKDYLF</sequence>
<reference evidence="1 2" key="2">
    <citation type="journal article" date="2016" name="Genome Announc.">
        <title>Complete Genome Sequence of Algoriphagus sp. Strain M8-2, Isolated from a Brackish Lake.</title>
        <authorList>
            <person name="Muraguchi Y."/>
            <person name="Kushimoto K."/>
            <person name="Ohtsubo Y."/>
            <person name="Suzuki T."/>
            <person name="Dohra H."/>
            <person name="Kimbara K."/>
            <person name="Shintani M."/>
        </authorList>
    </citation>
    <scope>NUCLEOTIDE SEQUENCE [LARGE SCALE GENOMIC DNA]</scope>
    <source>
        <strain evidence="1 2">M8-2</strain>
    </source>
</reference>
<evidence type="ECO:0000313" key="1">
    <source>
        <dbReference type="EMBL" id="AMQ57072.1"/>
    </source>
</evidence>
<dbReference type="RefSeq" id="WP_067547659.1">
    <property type="nucleotide sequence ID" value="NZ_CP012836.1"/>
</dbReference>
<evidence type="ECO:0000313" key="2">
    <source>
        <dbReference type="Proteomes" id="UP000073816"/>
    </source>
</evidence>